<accession>A0A927IUQ0</accession>
<dbReference type="SMART" id="SM00347">
    <property type="entry name" value="HTH_MARR"/>
    <property type="match status" value="1"/>
</dbReference>
<dbReference type="EMBL" id="JACYFU010000004">
    <property type="protein sequence ID" value="MBD8066931.1"/>
    <property type="molecule type" value="Genomic_DNA"/>
</dbReference>
<sequence length="166" mass="18279">MADGCIVEDRTKLALTAMRKILSATERNSRQLMHETGLTPSQLVFMQMLDGGREETAGHIASRMGITQATTTALLQKLESVGMIQRRRGEKDRRQVFLSLTEKGTSVLEIAPDGLHAKFQDHFLALPDWEQHMLIASLERVAAMLETDGEPAAAVLDARASLAAEH</sequence>
<evidence type="ECO:0000259" key="4">
    <source>
        <dbReference type="PROSITE" id="PS50995"/>
    </source>
</evidence>
<proteinExistence type="predicted"/>
<evidence type="ECO:0000256" key="3">
    <source>
        <dbReference type="ARBA" id="ARBA00023163"/>
    </source>
</evidence>
<evidence type="ECO:0000256" key="1">
    <source>
        <dbReference type="ARBA" id="ARBA00023015"/>
    </source>
</evidence>
<keyword evidence="6" id="KW-1185">Reference proteome</keyword>
<dbReference type="Gene3D" id="1.10.10.10">
    <property type="entry name" value="Winged helix-like DNA-binding domain superfamily/Winged helix DNA-binding domain"/>
    <property type="match status" value="1"/>
</dbReference>
<gene>
    <name evidence="5" type="ORF">IC608_15765</name>
</gene>
<dbReference type="InterPro" id="IPR036388">
    <property type="entry name" value="WH-like_DNA-bd_sf"/>
</dbReference>
<dbReference type="AlphaFoldDB" id="A0A927IUQ0"/>
<evidence type="ECO:0000313" key="5">
    <source>
        <dbReference type="EMBL" id="MBD8066931.1"/>
    </source>
</evidence>
<dbReference type="GO" id="GO:0003700">
    <property type="term" value="F:DNA-binding transcription factor activity"/>
    <property type="evidence" value="ECO:0007669"/>
    <property type="project" value="InterPro"/>
</dbReference>
<dbReference type="PROSITE" id="PS50995">
    <property type="entry name" value="HTH_MARR_2"/>
    <property type="match status" value="1"/>
</dbReference>
<evidence type="ECO:0000313" key="6">
    <source>
        <dbReference type="Proteomes" id="UP000654108"/>
    </source>
</evidence>
<name>A0A927IUQ0_9HYPH</name>
<feature type="domain" description="HTH marR-type" evidence="4">
    <location>
        <begin position="11"/>
        <end position="143"/>
    </location>
</feature>
<dbReference type="Proteomes" id="UP000654108">
    <property type="component" value="Unassembled WGS sequence"/>
</dbReference>
<reference evidence="5" key="1">
    <citation type="submission" date="2020-09" db="EMBL/GenBank/DDBJ databases">
        <title>Genome seq and assembly of Devosia sp.</title>
        <authorList>
            <person name="Chhetri G."/>
        </authorList>
    </citation>
    <scope>NUCLEOTIDE SEQUENCE</scope>
    <source>
        <strain evidence="5">PTR5</strain>
    </source>
</reference>
<evidence type="ECO:0000256" key="2">
    <source>
        <dbReference type="ARBA" id="ARBA00023125"/>
    </source>
</evidence>
<protein>
    <submittedName>
        <fullName evidence="5">MarR family transcriptional regulator</fullName>
    </submittedName>
</protein>
<dbReference type="SUPFAM" id="SSF46785">
    <property type="entry name" value="Winged helix' DNA-binding domain"/>
    <property type="match status" value="1"/>
</dbReference>
<dbReference type="InterPro" id="IPR000835">
    <property type="entry name" value="HTH_MarR-typ"/>
</dbReference>
<keyword evidence="1" id="KW-0805">Transcription regulation</keyword>
<comment type="caution">
    <text evidence="5">The sequence shown here is derived from an EMBL/GenBank/DDBJ whole genome shotgun (WGS) entry which is preliminary data.</text>
</comment>
<organism evidence="5 6">
    <name type="scientific">Devosia oryzisoli</name>
    <dbReference type="NCBI Taxonomy" id="2774138"/>
    <lineage>
        <taxon>Bacteria</taxon>
        <taxon>Pseudomonadati</taxon>
        <taxon>Pseudomonadota</taxon>
        <taxon>Alphaproteobacteria</taxon>
        <taxon>Hyphomicrobiales</taxon>
        <taxon>Devosiaceae</taxon>
        <taxon>Devosia</taxon>
    </lineage>
</organism>
<dbReference type="PANTHER" id="PTHR42756">
    <property type="entry name" value="TRANSCRIPTIONAL REGULATOR, MARR"/>
    <property type="match status" value="1"/>
</dbReference>
<dbReference type="RefSeq" id="WP_191777503.1">
    <property type="nucleotide sequence ID" value="NZ_JACYFU010000004.1"/>
</dbReference>
<keyword evidence="2" id="KW-0238">DNA-binding</keyword>
<dbReference type="Pfam" id="PF01047">
    <property type="entry name" value="MarR"/>
    <property type="match status" value="1"/>
</dbReference>
<dbReference type="PRINTS" id="PR00598">
    <property type="entry name" value="HTHMARR"/>
</dbReference>
<dbReference type="GO" id="GO:0003677">
    <property type="term" value="F:DNA binding"/>
    <property type="evidence" value="ECO:0007669"/>
    <property type="project" value="UniProtKB-KW"/>
</dbReference>
<dbReference type="PANTHER" id="PTHR42756:SF1">
    <property type="entry name" value="TRANSCRIPTIONAL REPRESSOR OF EMRAB OPERON"/>
    <property type="match status" value="1"/>
</dbReference>
<keyword evidence="3" id="KW-0804">Transcription</keyword>
<dbReference type="InterPro" id="IPR036390">
    <property type="entry name" value="WH_DNA-bd_sf"/>
</dbReference>